<name>A0ABR3PII6_9PEZI</name>
<dbReference type="Gene3D" id="3.40.50.1110">
    <property type="entry name" value="SGNH hydrolase"/>
    <property type="match status" value="1"/>
</dbReference>
<reference evidence="2 3" key="1">
    <citation type="submission" date="2024-07" db="EMBL/GenBank/DDBJ databases">
        <title>Draft sequence of the Neodothiora populina.</title>
        <authorList>
            <person name="Drown D.D."/>
            <person name="Schuette U.S."/>
            <person name="Buechlein A.B."/>
            <person name="Rusch D.R."/>
            <person name="Winton L.W."/>
            <person name="Adams G.A."/>
        </authorList>
    </citation>
    <scope>NUCLEOTIDE SEQUENCE [LARGE SCALE GENOMIC DNA]</scope>
    <source>
        <strain evidence="2 3">CPC 39397</strain>
    </source>
</reference>
<dbReference type="Proteomes" id="UP001562354">
    <property type="component" value="Unassembled WGS sequence"/>
</dbReference>
<gene>
    <name evidence="2" type="ORF">AAFC00_004022</name>
</gene>
<dbReference type="PANTHER" id="PTHR14209">
    <property type="entry name" value="ISOAMYL ACETATE-HYDROLYZING ESTERASE 1"/>
    <property type="match status" value="1"/>
</dbReference>
<evidence type="ECO:0000313" key="2">
    <source>
        <dbReference type="EMBL" id="KAL1305872.1"/>
    </source>
</evidence>
<dbReference type="SUPFAM" id="SSF52266">
    <property type="entry name" value="SGNH hydrolase"/>
    <property type="match status" value="1"/>
</dbReference>
<dbReference type="InterPro" id="IPR036514">
    <property type="entry name" value="SGNH_hydro_sf"/>
</dbReference>
<comment type="caution">
    <text evidence="2">The sequence shown here is derived from an EMBL/GenBank/DDBJ whole genome shotgun (WGS) entry which is preliminary data.</text>
</comment>
<keyword evidence="3" id="KW-1185">Reference proteome</keyword>
<dbReference type="EMBL" id="JBFMKM010000005">
    <property type="protein sequence ID" value="KAL1305872.1"/>
    <property type="molecule type" value="Genomic_DNA"/>
</dbReference>
<evidence type="ECO:0000259" key="1">
    <source>
        <dbReference type="Pfam" id="PF13472"/>
    </source>
</evidence>
<dbReference type="InterPro" id="IPR013830">
    <property type="entry name" value="SGNH_hydro"/>
</dbReference>
<accession>A0ABR3PII6</accession>
<organism evidence="2 3">
    <name type="scientific">Neodothiora populina</name>
    <dbReference type="NCBI Taxonomy" id="2781224"/>
    <lineage>
        <taxon>Eukaryota</taxon>
        <taxon>Fungi</taxon>
        <taxon>Dikarya</taxon>
        <taxon>Ascomycota</taxon>
        <taxon>Pezizomycotina</taxon>
        <taxon>Dothideomycetes</taxon>
        <taxon>Dothideomycetidae</taxon>
        <taxon>Dothideales</taxon>
        <taxon>Dothioraceae</taxon>
        <taxon>Neodothiora</taxon>
    </lineage>
</organism>
<dbReference type="PANTHER" id="PTHR14209:SF19">
    <property type="entry name" value="ISOAMYL ACETATE-HYDROLYZING ESTERASE 1 HOMOLOG"/>
    <property type="match status" value="1"/>
</dbReference>
<protein>
    <recommendedName>
        <fullName evidence="1">SGNH hydrolase-type esterase domain-containing protein</fullName>
    </recommendedName>
</protein>
<dbReference type="CDD" id="cd01838">
    <property type="entry name" value="Isoamyl_acetate_hydrolase_like"/>
    <property type="match status" value="1"/>
</dbReference>
<sequence length="249" mass="27870">MEQFLLFGDSITQHGCSQMKGFALVPAIQESYIRRLDVINRGFSGYNTEQALKILPKFFPAPAQSRVRLLTIFFGANDARLPDTPGYPQTVLLEQFRKNIASIATQACVQAHNPQIIVITPPPVDERLCLQNDQQNGINVQRRTAANTAAYAEAVREVGSQLNLPVLDIWDAFMHEAGWQQGQALPGSSDIPQNEVLVRLLYDGLHLSPEGYRVMHRELMGLIARQVPDHSPERIPWVFPAWDDAGAWS</sequence>
<dbReference type="RefSeq" id="XP_069202145.1">
    <property type="nucleotide sequence ID" value="XM_069343592.1"/>
</dbReference>
<evidence type="ECO:0000313" key="3">
    <source>
        <dbReference type="Proteomes" id="UP001562354"/>
    </source>
</evidence>
<feature type="domain" description="SGNH hydrolase-type esterase" evidence="1">
    <location>
        <begin position="6"/>
        <end position="214"/>
    </location>
</feature>
<dbReference type="Pfam" id="PF13472">
    <property type="entry name" value="Lipase_GDSL_2"/>
    <property type="match status" value="1"/>
</dbReference>
<dbReference type="GeneID" id="95977722"/>
<proteinExistence type="predicted"/>
<dbReference type="InterPro" id="IPR045136">
    <property type="entry name" value="Iah1-like"/>
</dbReference>